<keyword evidence="3" id="KW-1185">Reference proteome</keyword>
<dbReference type="EMBL" id="AVOT02105947">
    <property type="protein sequence ID" value="MBW0579802.1"/>
    <property type="molecule type" value="Genomic_DNA"/>
</dbReference>
<sequence>MMLLTAEWRKNKPPQPKQVPRPAPVASRSNSYMKKQPQAQKGAKGRHQPQSLIDRATGFHVKCIPDGQNHDGITEEGGSKIKIPEIISDIVDSIPELYEAINDMKKPSLCYK</sequence>
<gene>
    <name evidence="2" type="ORF">O181_119517</name>
</gene>
<organism evidence="2 3">
    <name type="scientific">Austropuccinia psidii MF-1</name>
    <dbReference type="NCBI Taxonomy" id="1389203"/>
    <lineage>
        <taxon>Eukaryota</taxon>
        <taxon>Fungi</taxon>
        <taxon>Dikarya</taxon>
        <taxon>Basidiomycota</taxon>
        <taxon>Pucciniomycotina</taxon>
        <taxon>Pucciniomycetes</taxon>
        <taxon>Pucciniales</taxon>
        <taxon>Sphaerophragmiaceae</taxon>
        <taxon>Austropuccinia</taxon>
    </lineage>
</organism>
<name>A0A9Q3Q1G8_9BASI</name>
<accession>A0A9Q3Q1G8</accession>
<evidence type="ECO:0000256" key="1">
    <source>
        <dbReference type="SAM" id="MobiDB-lite"/>
    </source>
</evidence>
<dbReference type="AlphaFoldDB" id="A0A9Q3Q1G8"/>
<proteinExistence type="predicted"/>
<feature type="compositionally biased region" description="Pro residues" evidence="1">
    <location>
        <begin position="13"/>
        <end position="23"/>
    </location>
</feature>
<reference evidence="2" key="1">
    <citation type="submission" date="2021-03" db="EMBL/GenBank/DDBJ databases">
        <title>Draft genome sequence of rust myrtle Austropuccinia psidii MF-1, a brazilian biotype.</title>
        <authorList>
            <person name="Quecine M.C."/>
            <person name="Pachon D.M.R."/>
            <person name="Bonatelli M.L."/>
            <person name="Correr F.H."/>
            <person name="Franceschini L.M."/>
            <person name="Leite T.F."/>
            <person name="Margarido G.R.A."/>
            <person name="Almeida C.A."/>
            <person name="Ferrarezi J.A."/>
            <person name="Labate C.A."/>
        </authorList>
    </citation>
    <scope>NUCLEOTIDE SEQUENCE</scope>
    <source>
        <strain evidence="2">MF-1</strain>
    </source>
</reference>
<protein>
    <submittedName>
        <fullName evidence="2">Uncharacterized protein</fullName>
    </submittedName>
</protein>
<evidence type="ECO:0000313" key="3">
    <source>
        <dbReference type="Proteomes" id="UP000765509"/>
    </source>
</evidence>
<comment type="caution">
    <text evidence="2">The sequence shown here is derived from an EMBL/GenBank/DDBJ whole genome shotgun (WGS) entry which is preliminary data.</text>
</comment>
<dbReference type="Proteomes" id="UP000765509">
    <property type="component" value="Unassembled WGS sequence"/>
</dbReference>
<evidence type="ECO:0000313" key="2">
    <source>
        <dbReference type="EMBL" id="MBW0579802.1"/>
    </source>
</evidence>
<feature type="region of interest" description="Disordered" evidence="1">
    <location>
        <begin position="1"/>
        <end position="50"/>
    </location>
</feature>